<protein>
    <submittedName>
        <fullName evidence="1">Uncharacterized protein</fullName>
    </submittedName>
</protein>
<proteinExistence type="predicted"/>
<sequence>MWLDCASALVLQCATVALLAAALRGAEACVLQHFPS</sequence>
<dbReference type="AlphaFoldDB" id="A0A0E9R7E0"/>
<reference evidence="1" key="2">
    <citation type="journal article" date="2015" name="Fish Shellfish Immunol.">
        <title>Early steps in the European eel (Anguilla anguilla)-Vibrio vulnificus interaction in the gills: Role of the RtxA13 toxin.</title>
        <authorList>
            <person name="Callol A."/>
            <person name="Pajuelo D."/>
            <person name="Ebbesson L."/>
            <person name="Teles M."/>
            <person name="MacKenzie S."/>
            <person name="Amaro C."/>
        </authorList>
    </citation>
    <scope>NUCLEOTIDE SEQUENCE</scope>
</reference>
<name>A0A0E9R7E0_ANGAN</name>
<reference evidence="1" key="1">
    <citation type="submission" date="2014-11" db="EMBL/GenBank/DDBJ databases">
        <authorList>
            <person name="Amaro Gonzalez C."/>
        </authorList>
    </citation>
    <scope>NUCLEOTIDE SEQUENCE</scope>
</reference>
<evidence type="ECO:0000313" key="1">
    <source>
        <dbReference type="EMBL" id="JAH24380.1"/>
    </source>
</evidence>
<accession>A0A0E9R7E0</accession>
<organism evidence="1">
    <name type="scientific">Anguilla anguilla</name>
    <name type="common">European freshwater eel</name>
    <name type="synonym">Muraena anguilla</name>
    <dbReference type="NCBI Taxonomy" id="7936"/>
    <lineage>
        <taxon>Eukaryota</taxon>
        <taxon>Metazoa</taxon>
        <taxon>Chordata</taxon>
        <taxon>Craniata</taxon>
        <taxon>Vertebrata</taxon>
        <taxon>Euteleostomi</taxon>
        <taxon>Actinopterygii</taxon>
        <taxon>Neopterygii</taxon>
        <taxon>Teleostei</taxon>
        <taxon>Anguilliformes</taxon>
        <taxon>Anguillidae</taxon>
        <taxon>Anguilla</taxon>
    </lineage>
</organism>
<dbReference type="EMBL" id="GBXM01084197">
    <property type="protein sequence ID" value="JAH24380.1"/>
    <property type="molecule type" value="Transcribed_RNA"/>
</dbReference>